<accession>A0A100JVR4</accession>
<name>A0A100JVR4_STRSC</name>
<dbReference type="AlphaFoldDB" id="A0A100JVR4"/>
<dbReference type="RefSeq" id="WP_234385834.1">
    <property type="nucleotide sequence ID" value="NZ_BCMM01000042.1"/>
</dbReference>
<dbReference type="EMBL" id="BCMM01000042">
    <property type="protein sequence ID" value="GAQ66581.1"/>
    <property type="molecule type" value="Genomic_DNA"/>
</dbReference>
<reference evidence="2" key="3">
    <citation type="submission" date="2016-02" db="EMBL/GenBank/DDBJ databases">
        <title>Draft genome of pathogenic Streptomyces sp. in Japan.</title>
        <authorList>
            <person name="Tomihama T."/>
            <person name="Ikenaga M."/>
            <person name="Sakai M."/>
            <person name="Okubo T."/>
            <person name="Ikeda S."/>
        </authorList>
    </citation>
    <scope>NUCLEOTIDE SEQUENCE [LARGE SCALE GENOMIC DNA]</scope>
    <source>
        <strain evidence="2">S58</strain>
    </source>
</reference>
<organism evidence="1 2">
    <name type="scientific">Streptomyces scabiei</name>
    <dbReference type="NCBI Taxonomy" id="1930"/>
    <lineage>
        <taxon>Bacteria</taxon>
        <taxon>Bacillati</taxon>
        <taxon>Actinomycetota</taxon>
        <taxon>Actinomycetes</taxon>
        <taxon>Kitasatosporales</taxon>
        <taxon>Streptomycetaceae</taxon>
        <taxon>Streptomyces</taxon>
    </lineage>
</organism>
<dbReference type="InterPro" id="IPR047659">
    <property type="entry name" value="T7SS_assoc"/>
</dbReference>
<proteinExistence type="predicted"/>
<evidence type="ECO:0000313" key="1">
    <source>
        <dbReference type="EMBL" id="GAQ66581.1"/>
    </source>
</evidence>
<protein>
    <submittedName>
        <fullName evidence="1">Uncharacterized protein</fullName>
    </submittedName>
</protein>
<reference evidence="1 2" key="2">
    <citation type="journal article" date="2016" name="Genome Announc.">
        <title>Draft Genome Sequences of Streptomyces scabiei S58, Streptomyces turgidiscabies T45, and Streptomyces acidiscabies a10, the Pathogens of Potato Common Scab, Isolated in Japan.</title>
        <authorList>
            <person name="Tomihama T."/>
            <person name="Nishi Y."/>
            <person name="Sakai M."/>
            <person name="Ikenaga M."/>
            <person name="Okubo T."/>
            <person name="Ikeda S."/>
        </authorList>
    </citation>
    <scope>NUCLEOTIDE SEQUENCE [LARGE SCALE GENOMIC DNA]</scope>
    <source>
        <strain evidence="1 2">S58</strain>
    </source>
</reference>
<dbReference type="Proteomes" id="UP000067448">
    <property type="component" value="Unassembled WGS sequence"/>
</dbReference>
<evidence type="ECO:0000313" key="2">
    <source>
        <dbReference type="Proteomes" id="UP000067448"/>
    </source>
</evidence>
<reference evidence="2" key="1">
    <citation type="submission" date="2015-11" db="EMBL/GenBank/DDBJ databases">
        <authorList>
            <consortium name="Cross-ministerial Strategic Innovation Promotion Program (SIP) consortium"/>
            <person name="Tomihama T."/>
            <person name="Ikenaga M."/>
            <person name="Sakai M."/>
            <person name="Okubo T."/>
            <person name="Ikeda S."/>
        </authorList>
    </citation>
    <scope>NUCLEOTIDE SEQUENCE [LARGE SCALE GENOMIC DNA]</scope>
    <source>
        <strain evidence="2">S58</strain>
    </source>
</reference>
<gene>
    <name evidence="1" type="ORF">SsS58_07016</name>
</gene>
<sequence length="177" mass="18754">MNEDGAVRIPPVTDEMRAQAAAQPDGWVYAIDAYFDPNGEVPPYGVVGAWKVDSRGRLTGEFTNNPNYRPSPRTLGMAEPTDDVDAAIQLAAAGYGSEADLTRALLDAVVWVTRDAQYVSPVAIHTSPAQAANSARELHQTAFSELLAHLPEGAVLRLNPGGSASVDIPVADLRSAT</sequence>
<comment type="caution">
    <text evidence="1">The sequence shown here is derived from an EMBL/GenBank/DDBJ whole genome shotgun (WGS) entry which is preliminary data.</text>
</comment>
<dbReference type="NCBIfam" id="NF033532">
    <property type="entry name" value="lone7para_assoc"/>
    <property type="match status" value="1"/>
</dbReference>